<dbReference type="SUPFAM" id="SSF55174">
    <property type="entry name" value="Alpha-L RNA-binding motif"/>
    <property type="match status" value="1"/>
</dbReference>
<proteinExistence type="predicted"/>
<dbReference type="Gene3D" id="3.10.290.10">
    <property type="entry name" value="RNA-binding S4 domain"/>
    <property type="match status" value="1"/>
</dbReference>
<organism evidence="2 3">
    <name type="scientific">Nocardioides dokdonensis FR1436</name>
    <dbReference type="NCBI Taxonomy" id="1300347"/>
    <lineage>
        <taxon>Bacteria</taxon>
        <taxon>Bacillati</taxon>
        <taxon>Actinomycetota</taxon>
        <taxon>Actinomycetes</taxon>
        <taxon>Propionibacteriales</taxon>
        <taxon>Nocardioidaceae</taxon>
        <taxon>Nocardioides</taxon>
    </lineage>
</organism>
<dbReference type="GO" id="GO:0003723">
    <property type="term" value="F:RNA binding"/>
    <property type="evidence" value="ECO:0007669"/>
    <property type="project" value="UniProtKB-KW"/>
</dbReference>
<keyword evidence="3" id="KW-1185">Reference proteome</keyword>
<dbReference type="InterPro" id="IPR036986">
    <property type="entry name" value="S4_RNA-bd_sf"/>
</dbReference>
<dbReference type="OrthoDB" id="9811532at2"/>
<dbReference type="PATRIC" id="fig|1300347.3.peg.3989"/>
<dbReference type="RefSeq" id="WP_068113582.1">
    <property type="nucleotide sequence ID" value="NZ_CP015079.1"/>
</dbReference>
<sequence>MDVPIRDASIRLGQFLKLANLIESGSQAKEVVASGEVHVNDEVETRRGRQLVLGDVVRLGPLAARVADEATHDDGLPW</sequence>
<dbReference type="CDD" id="cd00165">
    <property type="entry name" value="S4"/>
    <property type="match status" value="1"/>
</dbReference>
<gene>
    <name evidence="2" type="ORF">I601_3984</name>
</gene>
<evidence type="ECO:0000256" key="1">
    <source>
        <dbReference type="PROSITE-ProRule" id="PRU00182"/>
    </source>
</evidence>
<evidence type="ECO:0000313" key="2">
    <source>
        <dbReference type="EMBL" id="ANH40381.1"/>
    </source>
</evidence>
<dbReference type="Proteomes" id="UP000077868">
    <property type="component" value="Chromosome"/>
</dbReference>
<accession>A0A1A9GSG7</accession>
<reference evidence="2 3" key="1">
    <citation type="submission" date="2016-03" db="EMBL/GenBank/DDBJ databases">
        <title>Complete genome sequence of a soil Actinobacterium, Nocardioides dokdonensis FR1436.</title>
        <authorList>
            <person name="Kwon S.-K."/>
            <person name="Kim K."/>
            <person name="Kim J.F."/>
        </authorList>
    </citation>
    <scope>NUCLEOTIDE SEQUENCE [LARGE SCALE GENOMIC DNA]</scope>
    <source>
        <strain evidence="2 3">FR1436</strain>
    </source>
</reference>
<dbReference type="PROSITE" id="PS50889">
    <property type="entry name" value="S4"/>
    <property type="match status" value="1"/>
</dbReference>
<name>A0A1A9GSG7_9ACTN</name>
<evidence type="ECO:0000313" key="3">
    <source>
        <dbReference type="Proteomes" id="UP000077868"/>
    </source>
</evidence>
<protein>
    <submittedName>
        <fullName evidence="2">Ribosome-associated protein</fullName>
    </submittedName>
</protein>
<dbReference type="AlphaFoldDB" id="A0A1A9GSG7"/>
<dbReference type="STRING" id="1300347.I601_3984"/>
<dbReference type="Pfam" id="PF13275">
    <property type="entry name" value="S4_2"/>
    <property type="match status" value="1"/>
</dbReference>
<dbReference type="EMBL" id="CP015079">
    <property type="protein sequence ID" value="ANH40381.1"/>
    <property type="molecule type" value="Genomic_DNA"/>
</dbReference>
<dbReference type="KEGG" id="ndk:I601_3984"/>
<keyword evidence="1" id="KW-0694">RNA-binding</keyword>